<reference evidence="2" key="1">
    <citation type="journal article" date="2019" name="Int. J. Syst. Evol. Microbiol.">
        <title>The Global Catalogue of Microorganisms (GCM) 10K type strain sequencing project: providing services to taxonomists for standard genome sequencing and annotation.</title>
        <authorList>
            <consortium name="The Broad Institute Genomics Platform"/>
            <consortium name="The Broad Institute Genome Sequencing Center for Infectious Disease"/>
            <person name="Wu L."/>
            <person name="Ma J."/>
        </authorList>
    </citation>
    <scope>NUCLEOTIDE SEQUENCE [LARGE SCALE GENOMIC DNA]</scope>
    <source>
        <strain evidence="2">KCTC 42875</strain>
    </source>
</reference>
<dbReference type="Gene3D" id="3.40.50.1000">
    <property type="entry name" value="HAD superfamily/HAD-like"/>
    <property type="match status" value="1"/>
</dbReference>
<dbReference type="NCBIfam" id="TIGR01549">
    <property type="entry name" value="HAD-SF-IA-v1"/>
    <property type="match status" value="1"/>
</dbReference>
<protein>
    <submittedName>
        <fullName evidence="1">HAD family hydrolase</fullName>
        <ecNumber evidence="1">3.1.3.-</ecNumber>
    </submittedName>
</protein>
<dbReference type="InterPro" id="IPR006439">
    <property type="entry name" value="HAD-SF_hydro_IA"/>
</dbReference>
<dbReference type="PANTHER" id="PTHR43611:SF3">
    <property type="entry name" value="FLAVIN MONONUCLEOTIDE HYDROLASE 1, CHLOROPLATIC"/>
    <property type="match status" value="1"/>
</dbReference>
<dbReference type="SFLD" id="SFLDG01129">
    <property type="entry name" value="C1.5:_HAD__Beta-PGM__Phosphata"/>
    <property type="match status" value="1"/>
</dbReference>
<keyword evidence="1" id="KW-0378">Hydrolase</keyword>
<dbReference type="PRINTS" id="PR00413">
    <property type="entry name" value="HADHALOGNASE"/>
</dbReference>
<evidence type="ECO:0000313" key="2">
    <source>
        <dbReference type="Proteomes" id="UP001595740"/>
    </source>
</evidence>
<dbReference type="EC" id="3.1.3.-" evidence="1"/>
<dbReference type="Proteomes" id="UP001595740">
    <property type="component" value="Unassembled WGS sequence"/>
</dbReference>
<dbReference type="PANTHER" id="PTHR43611">
    <property type="entry name" value="ALPHA-D-GLUCOSE 1-PHOSPHATE PHOSPHATASE"/>
    <property type="match status" value="1"/>
</dbReference>
<dbReference type="SUPFAM" id="SSF56784">
    <property type="entry name" value="HAD-like"/>
    <property type="match status" value="1"/>
</dbReference>
<organism evidence="1 2">
    <name type="scientific">Lysobacter cavernae</name>
    <dbReference type="NCBI Taxonomy" id="1685901"/>
    <lineage>
        <taxon>Bacteria</taxon>
        <taxon>Pseudomonadati</taxon>
        <taxon>Pseudomonadota</taxon>
        <taxon>Gammaproteobacteria</taxon>
        <taxon>Lysobacterales</taxon>
        <taxon>Lysobacteraceae</taxon>
        <taxon>Lysobacter</taxon>
    </lineage>
</organism>
<evidence type="ECO:0000313" key="1">
    <source>
        <dbReference type="EMBL" id="MFC3551081.1"/>
    </source>
</evidence>
<dbReference type="EMBL" id="JBHRXK010000003">
    <property type="protein sequence ID" value="MFC3551081.1"/>
    <property type="molecule type" value="Genomic_DNA"/>
</dbReference>
<dbReference type="GO" id="GO:0016787">
    <property type="term" value="F:hydrolase activity"/>
    <property type="evidence" value="ECO:0007669"/>
    <property type="project" value="UniProtKB-KW"/>
</dbReference>
<dbReference type="Pfam" id="PF00702">
    <property type="entry name" value="Hydrolase"/>
    <property type="match status" value="1"/>
</dbReference>
<dbReference type="InterPro" id="IPR036412">
    <property type="entry name" value="HAD-like_sf"/>
</dbReference>
<dbReference type="RefSeq" id="WP_386758832.1">
    <property type="nucleotide sequence ID" value="NZ_JBHRXK010000003.1"/>
</dbReference>
<name>A0ABV7RTA9_9GAMM</name>
<accession>A0ABV7RTA9</accession>
<keyword evidence="2" id="KW-1185">Reference proteome</keyword>
<proteinExistence type="predicted"/>
<gene>
    <name evidence="1" type="ORF">ACFOLC_08615</name>
</gene>
<sequence>MTIGDMRHRALLVDFDGVLRHWPDNDHAIEREHGLEAGAIRRVAFDPDLLARVVSGGLSDTAWRKAIVDRLSGDYSDANVQVAVEQWSRPVGVLDEDVLALLIRARRRVRVVLVTNASTRLDADLRALRLDNTFYAVVNSSQVGVAKPDPAFFEVALSQAGVAAERALYVDDAITNVAVARELGITSKVHDDAESLHAFLLEHGALVIEP</sequence>
<dbReference type="NCBIfam" id="TIGR01509">
    <property type="entry name" value="HAD-SF-IA-v3"/>
    <property type="match status" value="1"/>
</dbReference>
<dbReference type="SFLD" id="SFLDS00003">
    <property type="entry name" value="Haloacid_Dehalogenase"/>
    <property type="match status" value="1"/>
</dbReference>
<dbReference type="InterPro" id="IPR023214">
    <property type="entry name" value="HAD_sf"/>
</dbReference>
<comment type="caution">
    <text evidence="1">The sequence shown here is derived from an EMBL/GenBank/DDBJ whole genome shotgun (WGS) entry which is preliminary data.</text>
</comment>